<comment type="similarity">
    <text evidence="5 18">Belongs to the D-alanine--D-alanine ligase family.</text>
</comment>
<feature type="active site" evidence="19">
    <location>
        <position position="276"/>
    </location>
</feature>
<evidence type="ECO:0000256" key="4">
    <source>
        <dbReference type="ARBA" id="ARBA00004752"/>
    </source>
</evidence>
<keyword evidence="9 20" id="KW-0479">Metal-binding</keyword>
<dbReference type="GO" id="GO:0071555">
    <property type="term" value="P:cell wall organization"/>
    <property type="evidence" value="ECO:0007669"/>
    <property type="project" value="UniProtKB-KW"/>
</dbReference>
<feature type="binding site" evidence="20">
    <location>
        <position position="252"/>
    </location>
    <ligand>
        <name>Mg(2+)</name>
        <dbReference type="ChEBI" id="CHEBI:18420"/>
        <label>1</label>
    </ligand>
</feature>
<feature type="binding site" evidence="20">
    <location>
        <position position="265"/>
    </location>
    <ligand>
        <name>Mg(2+)</name>
        <dbReference type="ChEBI" id="CHEBI:18420"/>
        <label>1</label>
    </ligand>
</feature>
<comment type="cofactor">
    <cofactor evidence="1">
        <name>Mn(2+)</name>
        <dbReference type="ChEBI" id="CHEBI:29035"/>
    </cofactor>
</comment>
<dbReference type="Pfam" id="PF01820">
    <property type="entry name" value="Dala_Dala_lig_N"/>
    <property type="match status" value="1"/>
</dbReference>
<feature type="active site" evidence="19">
    <location>
        <position position="145"/>
    </location>
</feature>
<comment type="pathway">
    <text evidence="4 18">Cell wall biogenesis; peptidoglycan biosynthesis.</text>
</comment>
<comment type="function">
    <text evidence="2 18">Cell wall formation.</text>
</comment>
<evidence type="ECO:0000256" key="6">
    <source>
        <dbReference type="ARBA" id="ARBA00012216"/>
    </source>
</evidence>
<evidence type="ECO:0000256" key="5">
    <source>
        <dbReference type="ARBA" id="ARBA00010871"/>
    </source>
</evidence>
<protein>
    <recommendedName>
        <fullName evidence="6 18">D-alanine--D-alanine ligase</fullName>
        <ecNumber evidence="6 18">6.3.2.4</ecNumber>
    </recommendedName>
    <alternativeName>
        <fullName evidence="18">D-Ala-D-Ala ligase</fullName>
    </alternativeName>
    <alternativeName>
        <fullName evidence="18">D-alanylalanine synthetase</fullName>
    </alternativeName>
</protein>
<accession>A0A6S6UE33</accession>
<dbReference type="PIRSF" id="PIRSF039102">
    <property type="entry name" value="Ddl/VanB"/>
    <property type="match status" value="1"/>
</dbReference>
<dbReference type="HAMAP" id="MF_00047">
    <property type="entry name" value="Dala_Dala_lig"/>
    <property type="match status" value="1"/>
</dbReference>
<keyword evidence="15 20" id="KW-0464">Manganese</keyword>
<evidence type="ECO:0000256" key="20">
    <source>
        <dbReference type="PIRSR" id="PIRSR039102-3"/>
    </source>
</evidence>
<feature type="binding site" evidence="20">
    <location>
        <position position="265"/>
    </location>
    <ligand>
        <name>Mg(2+)</name>
        <dbReference type="ChEBI" id="CHEBI:18420"/>
        <label>2</label>
    </ligand>
</feature>
<dbReference type="InterPro" id="IPR005905">
    <property type="entry name" value="D_ala_D_ala"/>
</dbReference>
<sequence length="301" mass="32435">MTRFGRVAVLLGGLNAEREVSLDSGAAVLSGLQEAGIDAHGIDVNEDIVAVLQAGNYDRVFNILHGRVGEDGVIQGALELLGIPYTGCGVMASAVCMDKLVTKRIWLGAGLATPEHRILTEETDFDAIVAELGLPLAVKPVREGSSVGISKVTRAEALKPAFELAVKFDPVVMAEQWIVGDEYTVSMLDGEALPAIRIEPEGEVYDYEAKYLSNNTQYHCPCGLNTDDEHAMQQLAIRAFSAVNGEGWGRVDLMRGEDGRNWLIEVNTNPGMTSHSLVPKAAQQVGCNFSQLVVRILETTL</sequence>
<feature type="active site" evidence="19">
    <location>
        <position position="17"/>
    </location>
</feature>
<dbReference type="PANTHER" id="PTHR23132">
    <property type="entry name" value="D-ALANINE--D-ALANINE LIGASE"/>
    <property type="match status" value="1"/>
</dbReference>
<feature type="domain" description="ATP-grasp" evidence="22">
    <location>
        <begin position="103"/>
        <end position="298"/>
    </location>
</feature>
<dbReference type="PANTHER" id="PTHR23132:SF23">
    <property type="entry name" value="D-ALANINE--D-ALANINE LIGASE B"/>
    <property type="match status" value="1"/>
</dbReference>
<evidence type="ECO:0000313" key="23">
    <source>
        <dbReference type="EMBL" id="CAA6830239.1"/>
    </source>
</evidence>
<dbReference type="InterPro" id="IPR000291">
    <property type="entry name" value="D-Ala_lig_Van_CS"/>
</dbReference>
<comment type="subcellular location">
    <subcellularLocation>
        <location evidence="3 18">Cytoplasm</location>
    </subcellularLocation>
</comment>
<dbReference type="SUPFAM" id="SSF56059">
    <property type="entry name" value="Glutathione synthetase ATP-binding domain-like"/>
    <property type="match status" value="1"/>
</dbReference>
<dbReference type="InterPro" id="IPR011761">
    <property type="entry name" value="ATP-grasp"/>
</dbReference>
<evidence type="ECO:0000256" key="14">
    <source>
        <dbReference type="ARBA" id="ARBA00022984"/>
    </source>
</evidence>
<keyword evidence="12 20" id="KW-0460">Magnesium</keyword>
<evidence type="ECO:0000256" key="10">
    <source>
        <dbReference type="ARBA" id="ARBA00022741"/>
    </source>
</evidence>
<dbReference type="EC" id="6.3.2.4" evidence="6 18"/>
<gene>
    <name evidence="18" type="primary">ddl</name>
    <name evidence="23" type="ORF">HELGO_WM24298</name>
</gene>
<evidence type="ECO:0000256" key="21">
    <source>
        <dbReference type="PROSITE-ProRule" id="PRU00409"/>
    </source>
</evidence>
<name>A0A6S6UE33_9GAMM</name>
<evidence type="ECO:0000256" key="17">
    <source>
        <dbReference type="ARBA" id="ARBA00047614"/>
    </source>
</evidence>
<dbReference type="GO" id="GO:0009252">
    <property type="term" value="P:peptidoglycan biosynthetic process"/>
    <property type="evidence" value="ECO:0007669"/>
    <property type="project" value="UniProtKB-UniRule"/>
</dbReference>
<comment type="catalytic activity">
    <reaction evidence="17 18">
        <text>2 D-alanine + ATP = D-alanyl-D-alanine + ADP + phosphate + H(+)</text>
        <dbReference type="Rhea" id="RHEA:11224"/>
        <dbReference type="ChEBI" id="CHEBI:15378"/>
        <dbReference type="ChEBI" id="CHEBI:30616"/>
        <dbReference type="ChEBI" id="CHEBI:43474"/>
        <dbReference type="ChEBI" id="CHEBI:57416"/>
        <dbReference type="ChEBI" id="CHEBI:57822"/>
        <dbReference type="ChEBI" id="CHEBI:456216"/>
        <dbReference type="EC" id="6.3.2.4"/>
    </reaction>
</comment>
<evidence type="ECO:0000256" key="11">
    <source>
        <dbReference type="ARBA" id="ARBA00022840"/>
    </source>
</evidence>
<evidence type="ECO:0000256" key="18">
    <source>
        <dbReference type="HAMAP-Rule" id="MF_00047"/>
    </source>
</evidence>
<dbReference type="Gene3D" id="3.30.1490.20">
    <property type="entry name" value="ATP-grasp fold, A domain"/>
    <property type="match status" value="1"/>
</dbReference>
<evidence type="ECO:0000256" key="1">
    <source>
        <dbReference type="ARBA" id="ARBA00001936"/>
    </source>
</evidence>
<dbReference type="InterPro" id="IPR011127">
    <property type="entry name" value="Dala_Dala_lig_N"/>
</dbReference>
<evidence type="ECO:0000256" key="7">
    <source>
        <dbReference type="ARBA" id="ARBA00022490"/>
    </source>
</evidence>
<dbReference type="FunFam" id="3.30.470.20:FF:000008">
    <property type="entry name" value="D-alanine--D-alanine ligase"/>
    <property type="match status" value="1"/>
</dbReference>
<dbReference type="Gene3D" id="3.40.50.20">
    <property type="match status" value="1"/>
</dbReference>
<dbReference type="AlphaFoldDB" id="A0A6S6UE33"/>
<evidence type="ECO:0000256" key="2">
    <source>
        <dbReference type="ARBA" id="ARBA00003921"/>
    </source>
</evidence>
<dbReference type="NCBIfam" id="NF002378">
    <property type="entry name" value="PRK01372.1"/>
    <property type="match status" value="1"/>
</dbReference>
<dbReference type="Pfam" id="PF07478">
    <property type="entry name" value="Dala_Dala_lig_C"/>
    <property type="match status" value="1"/>
</dbReference>
<dbReference type="GO" id="GO:0005829">
    <property type="term" value="C:cytosol"/>
    <property type="evidence" value="ECO:0007669"/>
    <property type="project" value="TreeGrafter"/>
</dbReference>
<dbReference type="Gene3D" id="3.30.470.20">
    <property type="entry name" value="ATP-grasp fold, B domain"/>
    <property type="match status" value="1"/>
</dbReference>
<evidence type="ECO:0000256" key="12">
    <source>
        <dbReference type="ARBA" id="ARBA00022842"/>
    </source>
</evidence>
<dbReference type="NCBIfam" id="TIGR01205">
    <property type="entry name" value="D_ala_D_alaTIGR"/>
    <property type="match status" value="1"/>
</dbReference>
<keyword evidence="10 21" id="KW-0547">Nucleotide-binding</keyword>
<proteinExistence type="inferred from homology"/>
<dbReference type="PROSITE" id="PS50975">
    <property type="entry name" value="ATP_GRASP"/>
    <property type="match status" value="1"/>
</dbReference>
<comment type="cofactor">
    <cofactor evidence="20">
        <name>Mg(2+)</name>
        <dbReference type="ChEBI" id="CHEBI:18420"/>
    </cofactor>
    <cofactor evidence="20">
        <name>Mn(2+)</name>
        <dbReference type="ChEBI" id="CHEBI:29035"/>
    </cofactor>
    <text evidence="20">Binds 2 magnesium or manganese ions per subunit.</text>
</comment>
<keyword evidence="14 18" id="KW-0573">Peptidoglycan synthesis</keyword>
<keyword evidence="13 18" id="KW-0133">Cell shape</keyword>
<keyword evidence="11 21" id="KW-0067">ATP-binding</keyword>
<dbReference type="InterPro" id="IPR011095">
    <property type="entry name" value="Dala_Dala_lig_C"/>
</dbReference>
<evidence type="ECO:0000256" key="13">
    <source>
        <dbReference type="ARBA" id="ARBA00022960"/>
    </source>
</evidence>
<dbReference type="UniPathway" id="UPA00219"/>
<keyword evidence="16 18" id="KW-0961">Cell wall biogenesis/degradation</keyword>
<evidence type="ECO:0000256" key="8">
    <source>
        <dbReference type="ARBA" id="ARBA00022598"/>
    </source>
</evidence>
<dbReference type="GO" id="GO:0005524">
    <property type="term" value="F:ATP binding"/>
    <property type="evidence" value="ECO:0007669"/>
    <property type="project" value="UniProtKB-UniRule"/>
</dbReference>
<keyword evidence="8 18" id="KW-0436">Ligase</keyword>
<dbReference type="InterPro" id="IPR013815">
    <property type="entry name" value="ATP_grasp_subdomain_1"/>
</dbReference>
<evidence type="ECO:0000259" key="22">
    <source>
        <dbReference type="PROSITE" id="PS50975"/>
    </source>
</evidence>
<dbReference type="InterPro" id="IPR016185">
    <property type="entry name" value="PreATP-grasp_dom_sf"/>
</dbReference>
<dbReference type="EMBL" id="CACVAT010000569">
    <property type="protein sequence ID" value="CAA6830239.1"/>
    <property type="molecule type" value="Genomic_DNA"/>
</dbReference>
<organism evidence="23">
    <name type="scientific">uncultured Thiotrichaceae bacterium</name>
    <dbReference type="NCBI Taxonomy" id="298394"/>
    <lineage>
        <taxon>Bacteria</taxon>
        <taxon>Pseudomonadati</taxon>
        <taxon>Pseudomonadota</taxon>
        <taxon>Gammaproteobacteria</taxon>
        <taxon>Thiotrichales</taxon>
        <taxon>Thiotrichaceae</taxon>
        <taxon>environmental samples</taxon>
    </lineage>
</organism>
<dbReference type="PROSITE" id="PS00843">
    <property type="entry name" value="DALA_DALA_LIGASE_1"/>
    <property type="match status" value="1"/>
</dbReference>
<dbReference type="FunFam" id="3.40.50.20:FF:000013">
    <property type="entry name" value="D-alanine--D-alanine ligase"/>
    <property type="match status" value="1"/>
</dbReference>
<evidence type="ECO:0000256" key="19">
    <source>
        <dbReference type="PIRSR" id="PIRSR039102-1"/>
    </source>
</evidence>
<evidence type="ECO:0000256" key="3">
    <source>
        <dbReference type="ARBA" id="ARBA00004496"/>
    </source>
</evidence>
<dbReference type="SUPFAM" id="SSF52440">
    <property type="entry name" value="PreATP-grasp domain"/>
    <property type="match status" value="1"/>
</dbReference>
<evidence type="ECO:0000256" key="9">
    <source>
        <dbReference type="ARBA" id="ARBA00022723"/>
    </source>
</evidence>
<dbReference type="GO" id="GO:0008360">
    <property type="term" value="P:regulation of cell shape"/>
    <property type="evidence" value="ECO:0007669"/>
    <property type="project" value="UniProtKB-KW"/>
</dbReference>
<dbReference type="GO" id="GO:0046872">
    <property type="term" value="F:metal ion binding"/>
    <property type="evidence" value="ECO:0007669"/>
    <property type="project" value="UniProtKB-KW"/>
</dbReference>
<evidence type="ECO:0000256" key="15">
    <source>
        <dbReference type="ARBA" id="ARBA00023211"/>
    </source>
</evidence>
<keyword evidence="7 18" id="KW-0963">Cytoplasm</keyword>
<evidence type="ECO:0000256" key="16">
    <source>
        <dbReference type="ARBA" id="ARBA00023316"/>
    </source>
</evidence>
<feature type="binding site" evidence="20">
    <location>
        <position position="267"/>
    </location>
    <ligand>
        <name>Mg(2+)</name>
        <dbReference type="ChEBI" id="CHEBI:18420"/>
        <label>2</label>
    </ligand>
</feature>
<reference evidence="23" key="1">
    <citation type="submission" date="2020-01" db="EMBL/GenBank/DDBJ databases">
        <authorList>
            <person name="Meier V. D."/>
            <person name="Meier V D."/>
        </authorList>
    </citation>
    <scope>NUCLEOTIDE SEQUENCE</scope>
    <source>
        <strain evidence="23">HLG_WM_MAG_09</strain>
    </source>
</reference>
<dbReference type="GO" id="GO:0008716">
    <property type="term" value="F:D-alanine-D-alanine ligase activity"/>
    <property type="evidence" value="ECO:0007669"/>
    <property type="project" value="UniProtKB-UniRule"/>
</dbReference>
<dbReference type="PROSITE" id="PS00844">
    <property type="entry name" value="DALA_DALA_LIGASE_2"/>
    <property type="match status" value="1"/>
</dbReference>